<feature type="compositionally biased region" description="Low complexity" evidence="1">
    <location>
        <begin position="383"/>
        <end position="398"/>
    </location>
</feature>
<dbReference type="EMBL" id="LNRQ01000004">
    <property type="protein sequence ID" value="KZM97366.1"/>
    <property type="molecule type" value="Genomic_DNA"/>
</dbReference>
<feature type="compositionally biased region" description="Basic and acidic residues" evidence="1">
    <location>
        <begin position="618"/>
        <end position="642"/>
    </location>
</feature>
<comment type="caution">
    <text evidence="2">The sequence shown here is derived from an EMBL/GenBank/DDBJ whole genome shotgun (WGS) entry which is preliminary data.</text>
</comment>
<feature type="region of interest" description="Disordered" evidence="1">
    <location>
        <begin position="252"/>
        <end position="429"/>
    </location>
</feature>
<feature type="region of interest" description="Disordered" evidence="1">
    <location>
        <begin position="589"/>
        <end position="642"/>
    </location>
</feature>
<dbReference type="InterPro" id="IPR045882">
    <property type="entry name" value="GPT1/2"/>
</dbReference>
<evidence type="ECO:0000256" key="1">
    <source>
        <dbReference type="SAM" id="MobiDB-lite"/>
    </source>
</evidence>
<reference evidence="2" key="1">
    <citation type="journal article" date="2016" name="Nat. Genet.">
        <title>A high-quality carrot genome assembly provides new insights into carotenoid accumulation and asterid genome evolution.</title>
        <authorList>
            <person name="Iorizzo M."/>
            <person name="Ellison S."/>
            <person name="Senalik D."/>
            <person name="Zeng P."/>
            <person name="Satapoomin P."/>
            <person name="Huang J."/>
            <person name="Bowman M."/>
            <person name="Iovene M."/>
            <person name="Sanseverino W."/>
            <person name="Cavagnaro P."/>
            <person name="Yildiz M."/>
            <person name="Macko-Podgorni A."/>
            <person name="Moranska E."/>
            <person name="Grzebelus E."/>
            <person name="Grzebelus D."/>
            <person name="Ashrafi H."/>
            <person name="Zheng Z."/>
            <person name="Cheng S."/>
            <person name="Spooner D."/>
            <person name="Van Deynze A."/>
            <person name="Simon P."/>
        </authorList>
    </citation>
    <scope>NUCLEOTIDE SEQUENCE [LARGE SCALE GENOMIC DNA]</scope>
    <source>
        <tissue evidence="2">Leaf</tissue>
    </source>
</reference>
<feature type="compositionally biased region" description="Polar residues" evidence="1">
    <location>
        <begin position="364"/>
        <end position="382"/>
    </location>
</feature>
<protein>
    <submittedName>
        <fullName evidence="2">Uncharacterized protein</fullName>
    </submittedName>
</protein>
<name>A0A165WCV8_DAUCS</name>
<accession>A0A165WCV8</accession>
<gene>
    <name evidence="2" type="ORF">DCAR_015272</name>
</gene>
<dbReference type="Gramene" id="KZM97366">
    <property type="protein sequence ID" value="KZM97366"/>
    <property type="gene ID" value="DCAR_015272"/>
</dbReference>
<dbReference type="PANTHER" id="PTHR33737">
    <property type="entry name" value="OS05G0121800 PROTEIN"/>
    <property type="match status" value="1"/>
</dbReference>
<feature type="compositionally biased region" description="Polar residues" evidence="1">
    <location>
        <begin position="278"/>
        <end position="287"/>
    </location>
</feature>
<evidence type="ECO:0000313" key="2">
    <source>
        <dbReference type="EMBL" id="KZM97366.1"/>
    </source>
</evidence>
<feature type="compositionally biased region" description="Basic and acidic residues" evidence="1">
    <location>
        <begin position="406"/>
        <end position="417"/>
    </location>
</feature>
<feature type="compositionally biased region" description="Low complexity" evidence="1">
    <location>
        <begin position="288"/>
        <end position="354"/>
    </location>
</feature>
<proteinExistence type="predicted"/>
<feature type="region of interest" description="Disordered" evidence="1">
    <location>
        <begin position="514"/>
        <end position="535"/>
    </location>
</feature>
<feature type="compositionally biased region" description="Basic and acidic residues" evidence="1">
    <location>
        <begin position="602"/>
        <end position="611"/>
    </location>
</feature>
<dbReference type="PANTHER" id="PTHR33737:SF2">
    <property type="entry name" value="OS12G0102700 PROTEIN"/>
    <property type="match status" value="1"/>
</dbReference>
<dbReference type="GO" id="GO:0008017">
    <property type="term" value="F:microtubule binding"/>
    <property type="evidence" value="ECO:0007669"/>
    <property type="project" value="InterPro"/>
</dbReference>
<dbReference type="OMA" id="ESESWVM"/>
<dbReference type="AlphaFoldDB" id="A0A165WCV8"/>
<organism evidence="2">
    <name type="scientific">Daucus carota subsp. sativus</name>
    <name type="common">Carrot</name>
    <dbReference type="NCBI Taxonomy" id="79200"/>
    <lineage>
        <taxon>Eukaryota</taxon>
        <taxon>Viridiplantae</taxon>
        <taxon>Streptophyta</taxon>
        <taxon>Embryophyta</taxon>
        <taxon>Tracheophyta</taxon>
        <taxon>Spermatophyta</taxon>
        <taxon>Magnoliopsida</taxon>
        <taxon>eudicotyledons</taxon>
        <taxon>Gunneridae</taxon>
        <taxon>Pentapetalae</taxon>
        <taxon>asterids</taxon>
        <taxon>campanulids</taxon>
        <taxon>Apiales</taxon>
        <taxon>Apiaceae</taxon>
        <taxon>Apioideae</taxon>
        <taxon>Scandiceae</taxon>
        <taxon>Daucinae</taxon>
        <taxon>Daucus</taxon>
        <taxon>Daucus sect. Daucus</taxon>
    </lineage>
</organism>
<sequence>MMERNSEGEKENHNEVEKIQLIDFSSEDDILVDYPFRDSLEDLRLSVTFKDLSEHNISESLKMANQREVENAGNSLHQREEMLSTPEFLEPRRPSYLRKSIAWDNAFFSSDGVLDPEELSAMNNGFKGLETSFFPGIPEDLKMRRSVDSDLTFESLESDAFSLESDAFSLESFDGNLFEDVRASIHRSCGPLKLTSASCDSIIGKAASSDVPDSKKFHVSTQNKTLKHKGEYNLTPKISGAQTTITRQPKRVSLGYGCTGNKRTGNGQGLMVHKKSGSLDSPNSINFSTPLTKSSSTVSLSTTKSSSVAGSSCNELSSATSSKSILSSGTRNIGSSSSKIGSSGSISKPPLRYSGRSRSRLSKETSSIHLLSVSHNSNKSPASSIDGWSSESSSSTCSGTAKRRSSMLEDKLRRDTDQASALNQLTRRRMSADQHMKGALKETASVPIEPPNSLKSSGLRMPSPRIGFFDVDKSGTIETMHFRFRSENTSSDLNVDAVKKRPSKFQPVRCVPGRENNISTLAPGRTMHSKHPDNALSKSTIMKNSLGLALKLRAVTTFEVGNAYCSKTRKVGKGEDERQKIMLTSSLKTEEKRNKGILKNKMGKERKDQKARNSILPEPREPVKKDHDAAPARKLDSPCESKENFEEQVNGLSRCLEAIDLGGNAVKLERIESADGQRFPGGQQQESPGVARIPLADKIIASHRPSPLQISEESN</sequence>